<dbReference type="AlphaFoldDB" id="A0A9X1DED6"/>
<dbReference type="Gene3D" id="3.40.33.10">
    <property type="entry name" value="CAP"/>
    <property type="match status" value="1"/>
</dbReference>
<keyword evidence="2" id="KW-0732">Signal</keyword>
<protein>
    <recommendedName>
        <fullName evidence="3">SCP domain-containing protein</fullName>
    </recommendedName>
</protein>
<keyword evidence="5" id="KW-1185">Reference proteome</keyword>
<reference evidence="4" key="1">
    <citation type="submission" date="2021-05" db="EMBL/GenBank/DDBJ databases">
        <title>Genome of Sphingobium sp. strain.</title>
        <authorList>
            <person name="Fan R."/>
        </authorList>
    </citation>
    <scope>NUCLEOTIDE SEQUENCE</scope>
    <source>
        <strain evidence="4">H33</strain>
    </source>
</reference>
<feature type="compositionally biased region" description="Pro residues" evidence="1">
    <location>
        <begin position="41"/>
        <end position="71"/>
    </location>
</feature>
<dbReference type="Proteomes" id="UP001138757">
    <property type="component" value="Unassembled WGS sequence"/>
</dbReference>
<evidence type="ECO:0000313" key="4">
    <source>
        <dbReference type="EMBL" id="MBT2188392.1"/>
    </source>
</evidence>
<evidence type="ECO:0000313" key="5">
    <source>
        <dbReference type="Proteomes" id="UP001138757"/>
    </source>
</evidence>
<feature type="signal peptide" evidence="2">
    <location>
        <begin position="1"/>
        <end position="29"/>
    </location>
</feature>
<dbReference type="SUPFAM" id="SSF55797">
    <property type="entry name" value="PR-1-like"/>
    <property type="match status" value="1"/>
</dbReference>
<evidence type="ECO:0000256" key="1">
    <source>
        <dbReference type="SAM" id="MobiDB-lite"/>
    </source>
</evidence>
<dbReference type="Pfam" id="PF00188">
    <property type="entry name" value="CAP"/>
    <property type="match status" value="1"/>
</dbReference>
<dbReference type="RefSeq" id="WP_214624644.1">
    <property type="nucleotide sequence ID" value="NZ_JAHGAW010000010.1"/>
</dbReference>
<organism evidence="4 5">
    <name type="scientific">Sphingobium nicotianae</name>
    <dbReference type="NCBI Taxonomy" id="2782607"/>
    <lineage>
        <taxon>Bacteria</taxon>
        <taxon>Pseudomonadati</taxon>
        <taxon>Pseudomonadota</taxon>
        <taxon>Alphaproteobacteria</taxon>
        <taxon>Sphingomonadales</taxon>
        <taxon>Sphingomonadaceae</taxon>
        <taxon>Sphingobium</taxon>
    </lineage>
</organism>
<name>A0A9X1DED6_9SPHN</name>
<feature type="region of interest" description="Disordered" evidence="1">
    <location>
        <begin position="32"/>
        <end position="73"/>
    </location>
</feature>
<accession>A0A9X1DED6</accession>
<proteinExistence type="predicted"/>
<feature type="chain" id="PRO_5040757423" description="SCP domain-containing protein" evidence="2">
    <location>
        <begin position="30"/>
        <end position="357"/>
    </location>
</feature>
<dbReference type="InterPro" id="IPR014044">
    <property type="entry name" value="CAP_dom"/>
</dbReference>
<dbReference type="InterPro" id="IPR035940">
    <property type="entry name" value="CAP_sf"/>
</dbReference>
<feature type="domain" description="SCP" evidence="3">
    <location>
        <begin position="107"/>
        <end position="219"/>
    </location>
</feature>
<dbReference type="EMBL" id="JAHGAW010000010">
    <property type="protein sequence ID" value="MBT2188392.1"/>
    <property type="molecule type" value="Genomic_DNA"/>
</dbReference>
<evidence type="ECO:0000259" key="3">
    <source>
        <dbReference type="Pfam" id="PF00188"/>
    </source>
</evidence>
<comment type="caution">
    <text evidence="4">The sequence shown here is derived from an EMBL/GenBank/DDBJ whole genome shotgun (WGS) entry which is preliminary data.</text>
</comment>
<gene>
    <name evidence="4" type="ORF">KK488_15665</name>
</gene>
<sequence length="357" mass="37141">MTQHNFIRSRKAASLAIASSLALMLTACGGDSGASGTPTTIPTPTPSPTATPSPTPTPTPAPTPTPTPTPAPTTWSGLAAALYDVQPDVATCKTGTLKTSVRTEFLTRLNALRALHNLPAVTYSSADDQQVDDSSLMMAANKTLSHTPPTSWLCYTSLGATGAGSSNLIGAWSTGNGLGWSTEDSFLALWLTENGSIDIGHRRWVLDPFLGKISYGRVTQQFIGGGQADTASMKVFGFAATPATPTGLPAFVAYPYGNYPTRYFGTGDYLSFSVVANTGSRGANGSVSFASATVSVANGSTNLTVTDVAKDNNGYGLPNNIQWRVANLQPNVSYTVTISGVTGAPQTSYSYTFKIVP</sequence>
<evidence type="ECO:0000256" key="2">
    <source>
        <dbReference type="SAM" id="SignalP"/>
    </source>
</evidence>